<name>A0A1Y4FZX5_9ACTN</name>
<keyword evidence="1" id="KW-0812">Transmembrane</keyword>
<evidence type="ECO:0000313" key="3">
    <source>
        <dbReference type="EMBL" id="MVN14903.1"/>
    </source>
</evidence>
<reference evidence="3 7" key="5">
    <citation type="submission" date="2019-11" db="EMBL/GenBank/DDBJ databases">
        <title>Whole genome shotgun sequencing (WGS) data from Adlercreutzia equolifaciens ResAG-91, Eggerthella lenta MRI-F36, MRI-F37, MRI-F40, ResAG-49, ResAG-88, ResAG-121, ResAG-145, and Gordonibacter sp. ResAG-5, ResAG-26, ResAG-43, ResAG-50, ResAG-59.</title>
        <authorList>
            <person name="Stoll D.A."/>
            <person name="Danylec N."/>
            <person name="Franz C.M.A.P."/>
            <person name="Huch M."/>
        </authorList>
    </citation>
    <scope>NUCLEOTIDE SEQUENCE [LARGE SCALE GENOMIC DNA]</scope>
    <source>
        <strain evidence="3 7">ResAG-59</strain>
    </source>
</reference>
<dbReference type="Proteomes" id="UP000462865">
    <property type="component" value="Unassembled WGS sequence"/>
</dbReference>
<gene>
    <name evidence="4" type="ORF">DMP12_13885</name>
    <name evidence="2" type="ORF">GKG38_15185</name>
    <name evidence="3" type="ORF">GO738_05965</name>
</gene>
<feature type="transmembrane region" description="Helical" evidence="1">
    <location>
        <begin position="21"/>
        <end position="44"/>
    </location>
</feature>
<dbReference type="EMBL" id="WKZA01000149">
    <property type="protein sequence ID" value="MSA96369.1"/>
    <property type="molecule type" value="Genomic_DNA"/>
</dbReference>
<reference evidence="2 6" key="4">
    <citation type="journal article" date="2019" name="Nat. Med.">
        <title>A library of human gut bacterial isolates paired with longitudinal multiomics data enables mechanistic microbiome research.</title>
        <authorList>
            <person name="Poyet M."/>
            <person name="Groussin M."/>
            <person name="Gibbons S.M."/>
            <person name="Avila-Pacheco J."/>
            <person name="Jiang X."/>
            <person name="Kearney S.M."/>
            <person name="Perrotta A.R."/>
            <person name="Berdy B."/>
            <person name="Zhao S."/>
            <person name="Lieberman T.D."/>
            <person name="Swanson P.K."/>
            <person name="Smith M."/>
            <person name="Roesemann S."/>
            <person name="Alexander J.E."/>
            <person name="Rich S.A."/>
            <person name="Livny J."/>
            <person name="Vlamakis H."/>
            <person name="Clish C."/>
            <person name="Bullock K."/>
            <person name="Deik A."/>
            <person name="Scott J."/>
            <person name="Pierce K.A."/>
            <person name="Xavier R.J."/>
            <person name="Alm E.J."/>
        </authorList>
    </citation>
    <scope>NUCLEOTIDE SEQUENCE [LARGE SCALE GENOMIC DNA]</scope>
    <source>
        <strain evidence="2 6">BIOML-A1</strain>
    </source>
</reference>
<dbReference type="AlphaFoldDB" id="A0A1Y4FZX5"/>
<feature type="transmembrane region" description="Helical" evidence="1">
    <location>
        <begin position="50"/>
        <end position="68"/>
    </location>
</feature>
<evidence type="ECO:0000313" key="4">
    <source>
        <dbReference type="EMBL" id="ROT87961.1"/>
    </source>
</evidence>
<proteinExistence type="predicted"/>
<evidence type="ECO:0000313" key="2">
    <source>
        <dbReference type="EMBL" id="MSA96369.1"/>
    </source>
</evidence>
<evidence type="ECO:0000313" key="6">
    <source>
        <dbReference type="Proteomes" id="UP000462865"/>
    </source>
</evidence>
<evidence type="ECO:0000313" key="7">
    <source>
        <dbReference type="Proteomes" id="UP000468327"/>
    </source>
</evidence>
<keyword evidence="7" id="KW-1185">Reference proteome</keyword>
<reference evidence="4" key="3">
    <citation type="journal article" date="2019" name="Microbiol. Resour. Announc.">
        <title>Draft Genome Sequences of Type Strains of Gordonibacter faecihominis, Paraeggerthella hongkongensis, Parvibacter caecicola,Slackia equolifaciens, Slackia faecicanis, and Slackia isoflavoniconvertens.</title>
        <authorList>
            <person name="Danylec N."/>
            <person name="Stoll D.A."/>
            <person name="Dotsch A."/>
            <person name="Huch M."/>
        </authorList>
    </citation>
    <scope>NUCLEOTIDE SEQUENCE</scope>
    <source>
        <strain evidence="4">DSM 27213</strain>
    </source>
</reference>
<dbReference type="GeneID" id="97354479"/>
<evidence type="ECO:0000256" key="1">
    <source>
        <dbReference type="SAM" id="Phobius"/>
    </source>
</evidence>
<dbReference type="EMBL" id="QIBW01000028">
    <property type="protein sequence ID" value="ROT87961.1"/>
    <property type="molecule type" value="Genomic_DNA"/>
</dbReference>
<dbReference type="Proteomes" id="UP000468327">
    <property type="component" value="Unassembled WGS sequence"/>
</dbReference>
<keyword evidence="1" id="KW-1133">Transmembrane helix</keyword>
<dbReference type="EMBL" id="WPOC01000007">
    <property type="protein sequence ID" value="MVN14903.1"/>
    <property type="molecule type" value="Genomic_DNA"/>
</dbReference>
<protein>
    <submittedName>
        <fullName evidence="4">Uncharacterized protein</fullName>
    </submittedName>
</protein>
<comment type="caution">
    <text evidence="4">The sequence shown here is derived from an EMBL/GenBank/DDBJ whole genome shotgun (WGS) entry which is preliminary data.</text>
</comment>
<evidence type="ECO:0000313" key="5">
    <source>
        <dbReference type="Proteomes" id="UP000285258"/>
    </source>
</evidence>
<sequence length="84" mass="8569">MADEDVRGQQEEGRGARIAGTAIVAVGVVALIFAAAAAAFFLLAELLQGAWLLAGSALVVLAGLVWAANRLVRVAANQNKDPLG</sequence>
<dbReference type="RefSeq" id="WP_087190648.1">
    <property type="nucleotide sequence ID" value="NZ_BAABZN010000001.1"/>
</dbReference>
<reference evidence="4" key="2">
    <citation type="journal article" date="2019" name="Int. J. Syst. Evol. Microbiol.">
        <title>Gordonibacter faecihominis is a later heterotypic synonym of Gordonibacter urolithinfaciens.</title>
        <authorList>
            <person name="Danylec N."/>
            <person name="Stoll D.A."/>
            <person name="Huch M."/>
        </authorList>
    </citation>
    <scope>NUCLEOTIDE SEQUENCE</scope>
    <source>
        <strain evidence="4">DSM 27213</strain>
    </source>
</reference>
<organism evidence="4 5">
    <name type="scientific">Gordonibacter urolithinfaciens</name>
    <dbReference type="NCBI Taxonomy" id="1335613"/>
    <lineage>
        <taxon>Bacteria</taxon>
        <taxon>Bacillati</taxon>
        <taxon>Actinomycetota</taxon>
        <taxon>Coriobacteriia</taxon>
        <taxon>Eggerthellales</taxon>
        <taxon>Eggerthellaceae</taxon>
        <taxon>Gordonibacter</taxon>
    </lineage>
</organism>
<accession>A0A1Y4FZX5</accession>
<reference evidence="5" key="1">
    <citation type="submission" date="2018-05" db="EMBL/GenBank/DDBJ databases">
        <title>Genome Sequencing of selected type strains of the family Eggerthellaceae.</title>
        <authorList>
            <person name="Danylec N."/>
            <person name="Stoll D.A."/>
            <person name="Doetsch A."/>
            <person name="Huch M."/>
        </authorList>
    </citation>
    <scope>NUCLEOTIDE SEQUENCE [LARGE SCALE GENOMIC DNA]</scope>
    <source>
        <strain evidence="5">DSM 27213</strain>
    </source>
</reference>
<dbReference type="Proteomes" id="UP000285258">
    <property type="component" value="Unassembled WGS sequence"/>
</dbReference>
<keyword evidence="1" id="KW-0472">Membrane</keyword>